<evidence type="ECO:0000313" key="3">
    <source>
        <dbReference type="EMBL" id="GAP86222.1"/>
    </source>
</evidence>
<gene>
    <name evidence="3" type="ORF">SAMD00023353_0303650</name>
</gene>
<evidence type="ECO:0000313" key="4">
    <source>
        <dbReference type="Proteomes" id="UP000054516"/>
    </source>
</evidence>
<dbReference type="PROSITE" id="PS50174">
    <property type="entry name" value="G_PATCH"/>
    <property type="match status" value="1"/>
</dbReference>
<evidence type="ECO:0000256" key="1">
    <source>
        <dbReference type="SAM" id="MobiDB-lite"/>
    </source>
</evidence>
<dbReference type="OrthoDB" id="4735278at2759"/>
<reference evidence="3" key="1">
    <citation type="submission" date="2016-03" db="EMBL/GenBank/DDBJ databases">
        <title>Draft genome sequence of Rosellinia necatrix.</title>
        <authorList>
            <person name="Kanematsu S."/>
        </authorList>
    </citation>
    <scope>NUCLEOTIDE SEQUENCE [LARGE SCALE GENOMIC DNA]</scope>
    <source>
        <strain evidence="3">W97</strain>
    </source>
</reference>
<dbReference type="Proteomes" id="UP000054516">
    <property type="component" value="Unassembled WGS sequence"/>
</dbReference>
<feature type="region of interest" description="Disordered" evidence="1">
    <location>
        <begin position="340"/>
        <end position="360"/>
    </location>
</feature>
<sequence length="360" mass="40266">MAKTPDPYGADLEFRNGVIKHLIDSVDCTEHLGVSLEQFLGNITAGVNHKHLAYHLFCIVNLYIAKQTTLDQEQMSAIRRIIEQLREEWSNNTTSLGCSSTQPHTSFPIHSDKPCAWRESFPSPRTELIDATEHDVESVCEALNHVDIAHPSTPDRFVREDEKYMLKPTNFHEAVESKEMDDLKSQYPFGHRVMRGQGWLASRGLGPDGLGIPRPLDTNLLIRDLKHHESPHGLGYVPKTYENAHTMSDSTKGTAEKTEAPVSPVKAWQEYVADHRIDDRATKTSRGYEPRIDASSVATALTDDCIKATVQDQYVINDIWKNPAAYKGTTGARGNAFSGILGKRSKESPKTDGRYHGGCW</sequence>
<dbReference type="AlphaFoldDB" id="A0A1W2TE03"/>
<accession>A0A1W2TE03</accession>
<feature type="compositionally biased region" description="Basic and acidic residues" evidence="1">
    <location>
        <begin position="344"/>
        <end position="360"/>
    </location>
</feature>
<organism evidence="3">
    <name type="scientific">Rosellinia necatrix</name>
    <name type="common">White root-rot fungus</name>
    <dbReference type="NCBI Taxonomy" id="77044"/>
    <lineage>
        <taxon>Eukaryota</taxon>
        <taxon>Fungi</taxon>
        <taxon>Dikarya</taxon>
        <taxon>Ascomycota</taxon>
        <taxon>Pezizomycotina</taxon>
        <taxon>Sordariomycetes</taxon>
        <taxon>Xylariomycetidae</taxon>
        <taxon>Xylariales</taxon>
        <taxon>Xylariaceae</taxon>
        <taxon>Rosellinia</taxon>
    </lineage>
</organism>
<name>A0A1W2TE03_ROSNE</name>
<feature type="domain" description="G-patch" evidence="2">
    <location>
        <begin position="186"/>
        <end position="239"/>
    </location>
</feature>
<evidence type="ECO:0000259" key="2">
    <source>
        <dbReference type="PROSITE" id="PS50174"/>
    </source>
</evidence>
<dbReference type="EMBL" id="DF977448">
    <property type="protein sequence ID" value="GAP86222.1"/>
    <property type="molecule type" value="Genomic_DNA"/>
</dbReference>
<keyword evidence="4" id="KW-1185">Reference proteome</keyword>
<dbReference type="GO" id="GO:0003676">
    <property type="term" value="F:nucleic acid binding"/>
    <property type="evidence" value="ECO:0007669"/>
    <property type="project" value="InterPro"/>
</dbReference>
<protein>
    <recommendedName>
        <fullName evidence="2">G-patch domain-containing protein</fullName>
    </recommendedName>
</protein>
<dbReference type="InterPro" id="IPR000467">
    <property type="entry name" value="G_patch_dom"/>
</dbReference>
<proteinExistence type="predicted"/>